<dbReference type="InterPro" id="IPR026001">
    <property type="entry name" value="Abi-like_C"/>
</dbReference>
<organism evidence="2 3">
    <name type="scientific">Candidatus Gallipaludibacter merdavium</name>
    <dbReference type="NCBI Taxonomy" id="2840839"/>
    <lineage>
        <taxon>Bacteria</taxon>
        <taxon>Pseudomonadati</taxon>
        <taxon>Bacteroidota</taxon>
        <taxon>Bacteroidia</taxon>
        <taxon>Bacteroidales</taxon>
        <taxon>Candidatus Gallipaludibacter</taxon>
    </lineage>
</organism>
<reference evidence="2" key="1">
    <citation type="submission" date="2020-10" db="EMBL/GenBank/DDBJ databases">
        <authorList>
            <person name="Gilroy R."/>
        </authorList>
    </citation>
    <scope>NUCLEOTIDE SEQUENCE</scope>
    <source>
        <strain evidence="2">G3-3990</strain>
    </source>
</reference>
<accession>A0A9D9HUS8</accession>
<reference evidence="2" key="2">
    <citation type="journal article" date="2021" name="PeerJ">
        <title>Extensive microbial diversity within the chicken gut microbiome revealed by metagenomics and culture.</title>
        <authorList>
            <person name="Gilroy R."/>
            <person name="Ravi A."/>
            <person name="Getino M."/>
            <person name="Pursley I."/>
            <person name="Horton D.L."/>
            <person name="Alikhan N.F."/>
            <person name="Baker D."/>
            <person name="Gharbi K."/>
            <person name="Hall N."/>
            <person name="Watson M."/>
            <person name="Adriaenssens E.M."/>
            <person name="Foster-Nyarko E."/>
            <person name="Jarju S."/>
            <person name="Secka A."/>
            <person name="Antonio M."/>
            <person name="Oren A."/>
            <person name="Chaudhuri R.R."/>
            <person name="La Ragione R."/>
            <person name="Hildebrand F."/>
            <person name="Pallen M.J."/>
        </authorList>
    </citation>
    <scope>NUCLEOTIDE SEQUENCE</scope>
    <source>
        <strain evidence="2">G3-3990</strain>
    </source>
</reference>
<name>A0A9D9HUS8_9BACT</name>
<evidence type="ECO:0000313" key="2">
    <source>
        <dbReference type="EMBL" id="MBO8460360.1"/>
    </source>
</evidence>
<protein>
    <submittedName>
        <fullName evidence="2">Abortive infection family protein</fullName>
    </submittedName>
</protein>
<evidence type="ECO:0000313" key="3">
    <source>
        <dbReference type="Proteomes" id="UP000823641"/>
    </source>
</evidence>
<evidence type="ECO:0000259" key="1">
    <source>
        <dbReference type="Pfam" id="PF14355"/>
    </source>
</evidence>
<proteinExistence type="predicted"/>
<dbReference type="Pfam" id="PF14355">
    <property type="entry name" value="Abi_C"/>
    <property type="match status" value="1"/>
</dbReference>
<dbReference type="EMBL" id="JADIMG010000080">
    <property type="protein sequence ID" value="MBO8460360.1"/>
    <property type="molecule type" value="Genomic_DNA"/>
</dbReference>
<gene>
    <name evidence="2" type="ORF">IAA73_08530</name>
</gene>
<dbReference type="Proteomes" id="UP000823641">
    <property type="component" value="Unassembled WGS sequence"/>
</dbReference>
<dbReference type="AlphaFoldDB" id="A0A9D9HUS8"/>
<sequence>MKWIREHISKMPSFNYLNAHLSTIENTIETNPDLCIEVCKSMIESLCKTILTNQAVAYNTDCQFQTLVKLTLENMFTDELHKTDKIELIRRIASVVQKLGEMRNCSGFASHGQDKQHPPFDKNTALLTYKTTDVIGGFILHVYTSSNRPNSRIHYEDCQSFNELFDEENPLELGGVILSASEALYKQDYEAYKEVYYSYLNNLKN</sequence>
<comment type="caution">
    <text evidence="2">The sequence shown here is derived from an EMBL/GenBank/DDBJ whole genome shotgun (WGS) entry which is preliminary data.</text>
</comment>
<feature type="domain" description="Abortive infection protein-like C-terminal" evidence="1">
    <location>
        <begin position="71"/>
        <end position="140"/>
    </location>
</feature>